<dbReference type="Gene3D" id="3.40.50.980">
    <property type="match status" value="2"/>
</dbReference>
<feature type="region of interest" description="Disordered" evidence="3">
    <location>
        <begin position="1"/>
        <end position="23"/>
    </location>
</feature>
<keyword evidence="6" id="KW-1185">Reference proteome</keyword>
<organism evidence="5 6">
    <name type="scientific">Leptothoe spongobia TAU-MAC 1115</name>
    <dbReference type="NCBI Taxonomy" id="1967444"/>
    <lineage>
        <taxon>Bacteria</taxon>
        <taxon>Bacillati</taxon>
        <taxon>Cyanobacteriota</taxon>
        <taxon>Cyanophyceae</taxon>
        <taxon>Nodosilineales</taxon>
        <taxon>Cymatolegaceae</taxon>
        <taxon>Leptothoe</taxon>
        <taxon>Leptothoe spongobia</taxon>
    </lineage>
</organism>
<protein>
    <submittedName>
        <fullName evidence="5">AMP-binding protein</fullName>
    </submittedName>
</protein>
<dbReference type="PANTHER" id="PTHR44845">
    <property type="entry name" value="CARRIER DOMAIN-CONTAINING PROTEIN"/>
    <property type="match status" value="1"/>
</dbReference>
<dbReference type="Proteomes" id="UP000717364">
    <property type="component" value="Unassembled WGS sequence"/>
</dbReference>
<dbReference type="FunFam" id="3.40.50.980:FF:000001">
    <property type="entry name" value="Non-ribosomal peptide synthetase"/>
    <property type="match status" value="1"/>
</dbReference>
<keyword evidence="1" id="KW-0596">Phosphopantetheine</keyword>
<dbReference type="EMBL" id="JADOES010000037">
    <property type="protein sequence ID" value="MBT9317001.1"/>
    <property type="molecule type" value="Genomic_DNA"/>
</dbReference>
<dbReference type="SUPFAM" id="SSF56801">
    <property type="entry name" value="Acetyl-CoA synthetase-like"/>
    <property type="match status" value="1"/>
</dbReference>
<comment type="caution">
    <text evidence="5">The sequence shown here is derived from an EMBL/GenBank/DDBJ whole genome shotgun (WGS) entry which is preliminary data.</text>
</comment>
<evidence type="ECO:0000313" key="6">
    <source>
        <dbReference type="Proteomes" id="UP000717364"/>
    </source>
</evidence>
<accession>A0A947DJ85</accession>
<reference evidence="5" key="1">
    <citation type="submission" date="2020-11" db="EMBL/GenBank/DDBJ databases">
        <authorList>
            <person name="Konstantinou D."/>
            <person name="Gkelis S."/>
            <person name="Popin R."/>
            <person name="Fewer D."/>
            <person name="Sivonen K."/>
        </authorList>
    </citation>
    <scope>NUCLEOTIDE SEQUENCE</scope>
    <source>
        <strain evidence="5">TAU-MAC 1115</strain>
    </source>
</reference>
<dbReference type="AlphaFoldDB" id="A0A947DJ85"/>
<feature type="compositionally biased region" description="Polar residues" evidence="3">
    <location>
        <begin position="1"/>
        <end position="20"/>
    </location>
</feature>
<dbReference type="Pfam" id="PF00501">
    <property type="entry name" value="AMP-binding"/>
    <property type="match status" value="1"/>
</dbReference>
<evidence type="ECO:0000259" key="4">
    <source>
        <dbReference type="Pfam" id="PF00501"/>
    </source>
</evidence>
<evidence type="ECO:0000313" key="5">
    <source>
        <dbReference type="EMBL" id="MBT9317001.1"/>
    </source>
</evidence>
<feature type="domain" description="AMP-dependent synthetase/ligase" evidence="4">
    <location>
        <begin position="49"/>
        <end position="330"/>
    </location>
</feature>
<evidence type="ECO:0000256" key="2">
    <source>
        <dbReference type="ARBA" id="ARBA00022553"/>
    </source>
</evidence>
<dbReference type="PANTHER" id="PTHR44845:SF7">
    <property type="entry name" value="PLIPASTATIN SYNTHASE SUBUNIT D"/>
    <property type="match status" value="1"/>
</dbReference>
<evidence type="ECO:0000256" key="3">
    <source>
        <dbReference type="SAM" id="MobiDB-lite"/>
    </source>
</evidence>
<dbReference type="RefSeq" id="WP_215610067.1">
    <property type="nucleotide sequence ID" value="NZ_JADOES010000037.1"/>
</dbReference>
<sequence>MSLSNKNTPKSSVSLKSSQAADPKCPWPAPQIYADQTEFPKDKCIHHLFEQQVQRTPHAIAISLENTQITYQQLNRQTNRLAYQLSTLGIGPNHPVAICVEPSLDMVIGLLGVLKAGGAYVPIDPNDPPKYIKHVLQDTQAKVLLTQTHLEHNLVSYLHHQDTNLICLDRDQWTNMQSCPDLGTPVTANSLIHICYTHSSTEQPNRAMTSHSSVCSQLYWRQTSFPLNKQDRVLQNTSFKLTPSVWQIFWPLLSGAQLALLQPNSHQDIDYLVERISQTNVSVIDLPPCSLRALLKHPKLEQCKALQQIFCGDASLPFDLKQQFLQRFTDISIQAPTM</sequence>
<reference evidence="5" key="2">
    <citation type="journal article" date="2021" name="Mar. Drugs">
        <title>Genome Reduction and Secondary Metabolism of the Marine Sponge-Associated Cyanobacterium Leptothoe.</title>
        <authorList>
            <person name="Konstantinou D."/>
            <person name="Popin R.V."/>
            <person name="Fewer D.P."/>
            <person name="Sivonen K."/>
            <person name="Gkelis S."/>
        </authorList>
    </citation>
    <scope>NUCLEOTIDE SEQUENCE</scope>
    <source>
        <strain evidence="5">TAU-MAC 1115</strain>
    </source>
</reference>
<keyword evidence="2" id="KW-0597">Phosphoprotein</keyword>
<dbReference type="InterPro" id="IPR000873">
    <property type="entry name" value="AMP-dep_synth/lig_dom"/>
</dbReference>
<gene>
    <name evidence="5" type="ORF">IXB50_16350</name>
</gene>
<evidence type="ECO:0000256" key="1">
    <source>
        <dbReference type="ARBA" id="ARBA00022450"/>
    </source>
</evidence>
<proteinExistence type="predicted"/>
<name>A0A947DJ85_9CYAN</name>